<dbReference type="Proteomes" id="UP000001059">
    <property type="component" value="Chromosome"/>
</dbReference>
<keyword evidence="10" id="KW-1185">Reference proteome</keyword>
<evidence type="ECO:0000256" key="7">
    <source>
        <dbReference type="SAM" id="Phobius"/>
    </source>
</evidence>
<feature type="transmembrane region" description="Helical" evidence="7">
    <location>
        <begin position="578"/>
        <end position="598"/>
    </location>
</feature>
<feature type="transmembrane region" description="Helical" evidence="7">
    <location>
        <begin position="297"/>
        <end position="321"/>
    </location>
</feature>
<dbReference type="EMBL" id="CP001994">
    <property type="protein sequence ID" value="ADE35686.1"/>
    <property type="molecule type" value="Genomic_DNA"/>
</dbReference>
<dbReference type="PANTHER" id="PTHR33406:SF6">
    <property type="entry name" value="MEMBRANE PROTEIN YDGH-RELATED"/>
    <property type="match status" value="1"/>
</dbReference>
<dbReference type="STRING" id="547558.Mmah_0151"/>
<feature type="transmembrane region" description="Helical" evidence="7">
    <location>
        <begin position="220"/>
        <end position="238"/>
    </location>
</feature>
<accession>D5E935</accession>
<gene>
    <name evidence="9" type="ordered locus">Mmah_0151</name>
</gene>
<feature type="transmembrane region" description="Helical" evidence="7">
    <location>
        <begin position="359"/>
        <end position="379"/>
    </location>
</feature>
<name>D5E935_METMS</name>
<evidence type="ECO:0000256" key="2">
    <source>
        <dbReference type="ARBA" id="ARBA00010157"/>
    </source>
</evidence>
<comment type="subcellular location">
    <subcellularLocation>
        <location evidence="1">Cell membrane</location>
        <topology evidence="1">Multi-pass membrane protein</topology>
    </subcellularLocation>
</comment>
<comment type="similarity">
    <text evidence="2">Belongs to the resistance-nodulation-cell division (RND) (TC 2.A.6) family. MmpL subfamily.</text>
</comment>
<dbReference type="SUPFAM" id="SSF82866">
    <property type="entry name" value="Multidrug efflux transporter AcrB transmembrane domain"/>
    <property type="match status" value="2"/>
</dbReference>
<dbReference type="NCBIfam" id="TIGR00921">
    <property type="entry name" value="2A067"/>
    <property type="match status" value="1"/>
</dbReference>
<sequence precursor="true">MSTGTETYVDKDTKVYQDYENIYLRYLGAHSIVIMISDEDIKSPEVLKAIDRLDQQVSDIPGVVETLHIADAVKTANYMQTGKMQVPENRNDIVVPENGETDLLLPDNTHTLFLIQTSGNTPDVRLEKILGETEKSVLYADFPPATSVVVTGEEAFSIEMQNAIRQAMPPLIGASALLIIIALYLTFRGVRWRVLPIFIVGIGIIYTFGAMGYIGIPMTMVSMAAFPILIGLGIDYMIQFHNRLEEEFSSQDSEKAAVVETVKHTAPAILTAYSISALGFVSLLTSSVPMIRDFGKMLFIGTFLCYIAAQFIGVPAIYLLARKHKKRLSGASEGNDTNSNSGKPTVIERLLDKTTVFTVNHPVPILIIAGMLCIFGLYADQSVPVQTDEKEFVPQDMDALIHIDNFYKITERGESVYLVIQTGDNTDPGLIRWMDSFSEYIVDSHSNVYGSTSIVSAVKSLNSGSIPDTNSEIAKIYDTIPQNQKASYLHGNNLLMMELSVNNDLDGEGLGNLIDYIQEDIAWYQSPPDTEITITGSNVVFTAIIGALTTGRLLMTLLGVIMIFIGLLFVYRDWLKALVPVVTMFMVIGWAGGVMYYSGLSYSPMTATLGAMILGIGTEYAIHIMERYYEEKEKGATSIEAMRQASTKIGSAIVTSGLTTIFGFSALIVSPFLINQNFGLITVMIVFLALISSFFVFPATLILLEKIRDRRKGSHDI</sequence>
<feature type="transmembrane region" description="Helical" evidence="7">
    <location>
        <begin position="553"/>
        <end position="571"/>
    </location>
</feature>
<feature type="transmembrane region" description="Helical" evidence="7">
    <location>
        <begin position="652"/>
        <end position="674"/>
    </location>
</feature>
<protein>
    <submittedName>
        <fullName evidence="9">Efflux transporter, hydrophobe/amphiphile efflux-3 (HAE3) family</fullName>
    </submittedName>
</protein>
<feature type="transmembrane region" description="Helical" evidence="7">
    <location>
        <begin position="194"/>
        <end position="214"/>
    </location>
</feature>
<evidence type="ECO:0000256" key="1">
    <source>
        <dbReference type="ARBA" id="ARBA00004651"/>
    </source>
</evidence>
<keyword evidence="6 7" id="KW-0472">Membrane</keyword>
<reference evidence="9 10" key="1">
    <citation type="submission" date="2010-03" db="EMBL/GenBank/DDBJ databases">
        <title>The complete genome of Methanohalophilus mahii DSM 5219.</title>
        <authorList>
            <consortium name="US DOE Joint Genome Institute (JGI-PGF)"/>
            <person name="Lucas S."/>
            <person name="Copeland A."/>
            <person name="Lapidus A."/>
            <person name="Glavina del Rio T."/>
            <person name="Dalin E."/>
            <person name="Tice H."/>
            <person name="Bruce D."/>
            <person name="Goodwin L."/>
            <person name="Pitluck S."/>
            <person name="Kyrpides N."/>
            <person name="Mavromatis K."/>
            <person name="Ivanova N."/>
            <person name="Lykidis A."/>
            <person name="Saunders E."/>
            <person name="Brettin T."/>
            <person name="Detter J.C."/>
            <person name="Han C."/>
            <person name="Land M."/>
            <person name="Hauser L."/>
            <person name="Markowitz V."/>
            <person name="Cheng J.-F."/>
            <person name="Hugenholtz P."/>
            <person name="Woyke T."/>
            <person name="Wu D."/>
            <person name="Spring S."/>
            <person name="Schneider S."/>
            <person name="Schroeder M."/>
            <person name="Klenk H.-P."/>
            <person name="Eisen J.A."/>
        </authorList>
    </citation>
    <scope>NUCLEOTIDE SEQUENCE [LARGE SCALE GENOMIC DNA]</scope>
    <source>
        <strain evidence="10">ATCC 35705 / DSM 5219 / SLP</strain>
    </source>
</reference>
<evidence type="ECO:0000256" key="5">
    <source>
        <dbReference type="ARBA" id="ARBA00022989"/>
    </source>
</evidence>
<dbReference type="Pfam" id="PF03176">
    <property type="entry name" value="MMPL"/>
    <property type="match status" value="2"/>
</dbReference>
<evidence type="ECO:0000256" key="4">
    <source>
        <dbReference type="ARBA" id="ARBA00022692"/>
    </source>
</evidence>
<organism evidence="9 10">
    <name type="scientific">Methanohalophilus mahii (strain ATCC 35705 / DSM 5219 / SLP)</name>
    <dbReference type="NCBI Taxonomy" id="547558"/>
    <lineage>
        <taxon>Archaea</taxon>
        <taxon>Methanobacteriati</taxon>
        <taxon>Methanobacteriota</taxon>
        <taxon>Stenosarchaea group</taxon>
        <taxon>Methanomicrobia</taxon>
        <taxon>Methanosarcinales</taxon>
        <taxon>Methanosarcinaceae</taxon>
        <taxon>Methanohalophilus</taxon>
    </lineage>
</organism>
<keyword evidence="5 7" id="KW-1133">Transmembrane helix</keyword>
<evidence type="ECO:0000256" key="6">
    <source>
        <dbReference type="ARBA" id="ARBA00023136"/>
    </source>
</evidence>
<feature type="transmembrane region" description="Helical" evidence="7">
    <location>
        <begin position="167"/>
        <end position="187"/>
    </location>
</feature>
<dbReference type="HOGENOM" id="CLU_008861_2_0_2"/>
<feature type="transmembrane region" description="Helical" evidence="7">
    <location>
        <begin position="270"/>
        <end position="291"/>
    </location>
</feature>
<dbReference type="PANTHER" id="PTHR33406">
    <property type="entry name" value="MEMBRANE PROTEIN MJ1562-RELATED"/>
    <property type="match status" value="1"/>
</dbReference>
<dbReference type="AlphaFoldDB" id="D5E935"/>
<dbReference type="InterPro" id="IPR004869">
    <property type="entry name" value="MMPL_dom"/>
</dbReference>
<keyword evidence="4 7" id="KW-0812">Transmembrane</keyword>
<evidence type="ECO:0000313" key="9">
    <source>
        <dbReference type="EMBL" id="ADE35686.1"/>
    </source>
</evidence>
<dbReference type="Gene3D" id="1.20.1640.10">
    <property type="entry name" value="Multidrug efflux transporter AcrB transmembrane domain"/>
    <property type="match status" value="2"/>
</dbReference>
<proteinExistence type="inferred from homology"/>
<dbReference type="PROSITE" id="PS50156">
    <property type="entry name" value="SSD"/>
    <property type="match status" value="2"/>
</dbReference>
<feature type="transmembrane region" description="Helical" evidence="7">
    <location>
        <begin position="604"/>
        <end position="622"/>
    </location>
</feature>
<evidence type="ECO:0000256" key="3">
    <source>
        <dbReference type="ARBA" id="ARBA00022475"/>
    </source>
</evidence>
<dbReference type="GO" id="GO:0005886">
    <property type="term" value="C:plasma membrane"/>
    <property type="evidence" value="ECO:0007669"/>
    <property type="project" value="UniProtKB-SubCell"/>
</dbReference>
<evidence type="ECO:0000259" key="8">
    <source>
        <dbReference type="PROSITE" id="PS50156"/>
    </source>
</evidence>
<feature type="transmembrane region" description="Helical" evidence="7">
    <location>
        <begin position="680"/>
        <end position="704"/>
    </location>
</feature>
<dbReference type="KEGG" id="mmh:Mmah_0151"/>
<feature type="domain" description="SSD" evidence="8">
    <location>
        <begin position="577"/>
        <end position="703"/>
    </location>
</feature>
<dbReference type="InterPro" id="IPR050545">
    <property type="entry name" value="Mycobact_MmpL"/>
</dbReference>
<dbReference type="InterPro" id="IPR000731">
    <property type="entry name" value="SSD"/>
</dbReference>
<feature type="domain" description="SSD" evidence="8">
    <location>
        <begin position="198"/>
        <end position="319"/>
    </location>
</feature>
<keyword evidence="3" id="KW-1003">Cell membrane</keyword>
<evidence type="ECO:0000313" key="10">
    <source>
        <dbReference type="Proteomes" id="UP000001059"/>
    </source>
</evidence>